<organism evidence="3 4">
    <name type="scientific">Gimesia fumaroli</name>
    <dbReference type="NCBI Taxonomy" id="2527976"/>
    <lineage>
        <taxon>Bacteria</taxon>
        <taxon>Pseudomonadati</taxon>
        <taxon>Planctomycetota</taxon>
        <taxon>Planctomycetia</taxon>
        <taxon>Planctomycetales</taxon>
        <taxon>Planctomycetaceae</taxon>
        <taxon>Gimesia</taxon>
    </lineage>
</organism>
<evidence type="ECO:0000256" key="2">
    <source>
        <dbReference type="SAM" id="SignalP"/>
    </source>
</evidence>
<dbReference type="OrthoDB" id="285202at2"/>
<dbReference type="EMBL" id="CP037452">
    <property type="protein sequence ID" value="QDV51404.1"/>
    <property type="molecule type" value="Genomic_DNA"/>
</dbReference>
<dbReference type="AlphaFoldDB" id="A0A518IE79"/>
<accession>A0A518IE79</accession>
<feature type="region of interest" description="Disordered" evidence="1">
    <location>
        <begin position="180"/>
        <end position="200"/>
    </location>
</feature>
<gene>
    <name evidence="3" type="ORF">Enr17x_34600</name>
</gene>
<feature type="signal peptide" evidence="2">
    <location>
        <begin position="1"/>
        <end position="24"/>
    </location>
</feature>
<feature type="chain" id="PRO_5022049197" description="SLA1 homology domain-containing protein" evidence="2">
    <location>
        <begin position="25"/>
        <end position="371"/>
    </location>
</feature>
<evidence type="ECO:0000313" key="4">
    <source>
        <dbReference type="Proteomes" id="UP000318313"/>
    </source>
</evidence>
<evidence type="ECO:0008006" key="5">
    <source>
        <dbReference type="Google" id="ProtNLM"/>
    </source>
</evidence>
<protein>
    <recommendedName>
        <fullName evidence="5">SLA1 homology domain-containing protein</fullName>
    </recommendedName>
</protein>
<feature type="compositionally biased region" description="Basic residues" evidence="1">
    <location>
        <begin position="182"/>
        <end position="200"/>
    </location>
</feature>
<keyword evidence="4" id="KW-1185">Reference proteome</keyword>
<keyword evidence="2" id="KW-0732">Signal</keyword>
<evidence type="ECO:0000256" key="1">
    <source>
        <dbReference type="SAM" id="MobiDB-lite"/>
    </source>
</evidence>
<proteinExistence type="predicted"/>
<dbReference type="Proteomes" id="UP000318313">
    <property type="component" value="Chromosome"/>
</dbReference>
<dbReference type="KEGG" id="gfm:Enr17x_34600"/>
<feature type="compositionally biased region" description="Low complexity" evidence="1">
    <location>
        <begin position="25"/>
        <end position="71"/>
    </location>
</feature>
<dbReference type="RefSeq" id="WP_145310596.1">
    <property type="nucleotide sequence ID" value="NZ_CP037452.1"/>
</dbReference>
<sequence length="371" mass="42054" precursor="true">MKLSATLFACITLSLVLASETASAGNRFSGKSSGRSSNRSSNRSFNNRSFQNNHNKNYHNKNNFSKHNFNNRTFSTSQKNHFSTMQRNASVKKFTPKQNYLKPQTHHFTNRHINQNNVKKTNNSNFTKSKIYTFSPKHKQMIPTKTQNFQQHHKFNQHHKPTQRPFKTNFKPVKHNFANGHHSNHHNTHHTHHKGHHHGHKHWSRPWCHINYRPVCPTVCRPWYPVVCADPIVTPCVITSCAPVTYNEFNEPLVAAPVIAEEEIVAATEATQEQTEPERLELVAGQKFQLSAEGLGTEQGMVVLEINEMGLPAKIEKWEDTALGFQTPQIGLSKATEAKMHIMNKKGQLLATLDINLLPEATAGATQVAAN</sequence>
<feature type="region of interest" description="Disordered" evidence="1">
    <location>
        <begin position="24"/>
        <end position="80"/>
    </location>
</feature>
<reference evidence="3 4" key="1">
    <citation type="submission" date="2019-03" db="EMBL/GenBank/DDBJ databases">
        <title>Deep-cultivation of Planctomycetes and their phenomic and genomic characterization uncovers novel biology.</title>
        <authorList>
            <person name="Wiegand S."/>
            <person name="Jogler M."/>
            <person name="Boedeker C."/>
            <person name="Pinto D."/>
            <person name="Vollmers J."/>
            <person name="Rivas-Marin E."/>
            <person name="Kohn T."/>
            <person name="Peeters S.H."/>
            <person name="Heuer A."/>
            <person name="Rast P."/>
            <person name="Oberbeckmann S."/>
            <person name="Bunk B."/>
            <person name="Jeske O."/>
            <person name="Meyerdierks A."/>
            <person name="Storesund J.E."/>
            <person name="Kallscheuer N."/>
            <person name="Luecker S."/>
            <person name="Lage O.M."/>
            <person name="Pohl T."/>
            <person name="Merkel B.J."/>
            <person name="Hornburger P."/>
            <person name="Mueller R.-W."/>
            <person name="Bruemmer F."/>
            <person name="Labrenz M."/>
            <person name="Spormann A.M."/>
            <person name="Op den Camp H."/>
            <person name="Overmann J."/>
            <person name="Amann R."/>
            <person name="Jetten M.S.M."/>
            <person name="Mascher T."/>
            <person name="Medema M.H."/>
            <person name="Devos D.P."/>
            <person name="Kaster A.-K."/>
            <person name="Ovreas L."/>
            <person name="Rohde M."/>
            <person name="Galperin M.Y."/>
            <person name="Jogler C."/>
        </authorList>
    </citation>
    <scope>NUCLEOTIDE SEQUENCE [LARGE SCALE GENOMIC DNA]</scope>
    <source>
        <strain evidence="3 4">Enr17</strain>
    </source>
</reference>
<name>A0A518IE79_9PLAN</name>
<evidence type="ECO:0000313" key="3">
    <source>
        <dbReference type="EMBL" id="QDV51404.1"/>
    </source>
</evidence>